<keyword evidence="2" id="KW-1185">Reference proteome</keyword>
<evidence type="ECO:0000313" key="1">
    <source>
        <dbReference type="EMBL" id="AKS42094.1"/>
    </source>
</evidence>
<name>A0A0K0XWL6_9GAMM</name>
<proteinExistence type="predicted"/>
<dbReference type="RefSeq" id="WP_049725678.1">
    <property type="nucleotide sequence ID" value="NZ_CP012154.1"/>
</dbReference>
<sequence>MNKHINRLGGAALLPALLLTACGGSSTLHEGERTRIDVGFTDTRLDFSVSEAGFYSIFSEGEEDVVCKVFSEAGAMLAEDDDSGSGFNCLLLTRLDAGNYQIEVGGFDTDDRGEAYITAKRVPSESINVGQVSTVQVEAHQPSARDFEITEAGDYRMSTSGQLDTVCTLFSADGTELASNDDDGDGFNCGLSRRLEPGRYTVMIASYSEESGSPTFMVERNEMESFTLTLGQAMASRIADSGDRVLFEFDIAQDGRYIMRTSGDTDTFCELRSSNGEVMDENDDGDEDFNCKIEYALPAGQYQLVVSGYGSSTGSFMVHLDPR</sequence>
<organism evidence="1 2">
    <name type="scientific">Wenzhouxiangella marina</name>
    <dbReference type="NCBI Taxonomy" id="1579979"/>
    <lineage>
        <taxon>Bacteria</taxon>
        <taxon>Pseudomonadati</taxon>
        <taxon>Pseudomonadota</taxon>
        <taxon>Gammaproteobacteria</taxon>
        <taxon>Chromatiales</taxon>
        <taxon>Wenzhouxiangellaceae</taxon>
        <taxon>Wenzhouxiangella</taxon>
    </lineage>
</organism>
<dbReference type="EMBL" id="CP012154">
    <property type="protein sequence ID" value="AKS42094.1"/>
    <property type="molecule type" value="Genomic_DNA"/>
</dbReference>
<reference evidence="1 2" key="1">
    <citation type="submission" date="2015-07" db="EMBL/GenBank/DDBJ databases">
        <authorList>
            <person name="Noorani M."/>
        </authorList>
    </citation>
    <scope>NUCLEOTIDE SEQUENCE [LARGE SCALE GENOMIC DNA]</scope>
    <source>
        <strain evidence="1 2">KCTC 42284</strain>
    </source>
</reference>
<dbReference type="OrthoDB" id="7059761at2"/>
<dbReference type="KEGG" id="wma:WM2015_1725"/>
<dbReference type="Proteomes" id="UP000066624">
    <property type="component" value="Chromosome"/>
</dbReference>
<dbReference type="NCBIfam" id="NF038127">
    <property type="entry name" value="FDP_fam"/>
    <property type="match status" value="1"/>
</dbReference>
<dbReference type="STRING" id="1579979.WM2015_1725"/>
<dbReference type="AlphaFoldDB" id="A0A0K0XWL6"/>
<accession>A0A0K0XWL6</accession>
<protein>
    <submittedName>
        <fullName evidence="1">Uncharacterized protein</fullName>
    </submittedName>
</protein>
<gene>
    <name evidence="1" type="ORF">WM2015_1725</name>
</gene>
<evidence type="ECO:0000313" key="2">
    <source>
        <dbReference type="Proteomes" id="UP000066624"/>
    </source>
</evidence>
<dbReference type="PROSITE" id="PS51257">
    <property type="entry name" value="PROKAR_LIPOPROTEIN"/>
    <property type="match status" value="1"/>
</dbReference>
<dbReference type="Gene3D" id="2.60.120.380">
    <property type="match status" value="2"/>
</dbReference>